<evidence type="ECO:0000256" key="3">
    <source>
        <dbReference type="ARBA" id="ARBA00022741"/>
    </source>
</evidence>
<evidence type="ECO:0000256" key="1">
    <source>
        <dbReference type="ARBA" id="ARBA00022527"/>
    </source>
</evidence>
<keyword evidence="3" id="KW-0547">Nucleotide-binding</keyword>
<dbReference type="InterPro" id="IPR050494">
    <property type="entry name" value="Ser_Thr_dual-spec_kinase"/>
</dbReference>
<sequence length="733" mass="84132">MDIQALITDHLAAVSDPLIHPAITSLMALIFRSPAPTPTALSKILEQRPTDMTFYSQKAPSSDFRSDLDTTLHIDQEISDTAAVAVHWRDRDTDERGGDPLCAFHAIEMMSGNLLEGPFINLMYQENDQEEPEEEFSKTDFYIEKIAPDTEPLPMQADLDDIDFESGNIRETELLHFENGPDVQLLDRKPSETDPATLNSENSSPTFHPTKPCNILSPQSKSQVLKSLNDHCNRPNSADFVQTAEDSTPLTTQQKITFELQNHIAEVTREIINKTLHIRMNSGLISPLKQPQVLKLLAQKDVDSHYFFATSQIDIPTYYNVYQEATGFFVYSEIKDQVLVLANRYVIVEPNFNDDGQFGLLMVAYDVKNAEFVAVKMCKNVEYFQQLLNEIRTLIYINSYDSVNNYENFALLKDYFMQFSTLFIVFEFLGDNLYQIAQKSKSEKERKVVFNLNSLKKITQKIVQSVNFLGSLGILHFDLKPENIVIKNIQQPGDVRMVEKEAEFDDYAKVANVISREFDVQKVQNFPDFSDFDVDFDVKLIDIGSHQFFENGQTPYVQSRFYRAPEVFLKIPFDGRTETFSLGCVLYELLTSKPLFVTHVDCANYAHQLASFIGLLGPIPEWMILQGQDSHLYFTEQYELFANKDALVEGYYDEFGDQTVEEIESIDGLYVILKPLKKDIRELIQEQCKELYDVDELSSDMRDLVDFIASCLELDMNKRMFPEELVKMNWIAK</sequence>
<dbReference type="SMART" id="SM00220">
    <property type="entry name" value="S_TKc"/>
    <property type="match status" value="1"/>
</dbReference>
<evidence type="ECO:0000259" key="7">
    <source>
        <dbReference type="PROSITE" id="PS50011"/>
    </source>
</evidence>
<evidence type="ECO:0000313" key="9">
    <source>
        <dbReference type="EMBL" id="KAH0571020.1"/>
    </source>
</evidence>
<feature type="compositionally biased region" description="Polar residues" evidence="6">
    <location>
        <begin position="194"/>
        <end position="207"/>
    </location>
</feature>
<dbReference type="AlphaFoldDB" id="V6LFR3"/>
<dbReference type="PROSITE" id="PS50011">
    <property type="entry name" value="PROTEIN_KINASE_DOM"/>
    <property type="match status" value="1"/>
</dbReference>
<dbReference type="Proteomes" id="UP000018208">
    <property type="component" value="Unassembled WGS sequence"/>
</dbReference>
<dbReference type="PANTHER" id="PTHR24058:SF124">
    <property type="entry name" value="PROTEIN KINASE SUPERFAMILY PROTEIN"/>
    <property type="match status" value="1"/>
</dbReference>
<evidence type="ECO:0000313" key="8">
    <source>
        <dbReference type="EMBL" id="EST43385.1"/>
    </source>
</evidence>
<reference evidence="8 9" key="1">
    <citation type="journal article" date="2014" name="PLoS Genet.">
        <title>The Genome of Spironucleus salmonicida Highlights a Fish Pathogen Adapted to Fluctuating Environments.</title>
        <authorList>
            <person name="Xu F."/>
            <person name="Jerlstrom-Hultqvist J."/>
            <person name="Einarsson E."/>
            <person name="Astvaldsson A."/>
            <person name="Svard S.G."/>
            <person name="Andersson J.O."/>
        </authorList>
    </citation>
    <scope>NUCLEOTIDE SEQUENCE</scope>
    <source>
        <strain evidence="9">ATCC 50377</strain>
    </source>
</reference>
<evidence type="ECO:0000313" key="10">
    <source>
        <dbReference type="Proteomes" id="UP000018208"/>
    </source>
</evidence>
<dbReference type="GO" id="GO:0004674">
    <property type="term" value="F:protein serine/threonine kinase activity"/>
    <property type="evidence" value="ECO:0007669"/>
    <property type="project" value="UniProtKB-KW"/>
</dbReference>
<accession>V6LFR3</accession>
<evidence type="ECO:0000256" key="4">
    <source>
        <dbReference type="ARBA" id="ARBA00022777"/>
    </source>
</evidence>
<reference evidence="9" key="2">
    <citation type="submission" date="2020-12" db="EMBL/GenBank/DDBJ databases">
        <title>New Spironucleus salmonicida genome in near-complete chromosomes.</title>
        <authorList>
            <person name="Xu F."/>
            <person name="Kurt Z."/>
            <person name="Jimenez-Gonzalez A."/>
            <person name="Astvaldsson A."/>
            <person name="Andersson J.O."/>
            <person name="Svard S.G."/>
        </authorList>
    </citation>
    <scope>NUCLEOTIDE SEQUENCE</scope>
    <source>
        <strain evidence="9">ATCC 50377</strain>
    </source>
</reference>
<keyword evidence="4 8" id="KW-0418">Kinase</keyword>
<organism evidence="8">
    <name type="scientific">Spironucleus salmonicida</name>
    <dbReference type="NCBI Taxonomy" id="348837"/>
    <lineage>
        <taxon>Eukaryota</taxon>
        <taxon>Metamonada</taxon>
        <taxon>Diplomonadida</taxon>
        <taxon>Hexamitidae</taxon>
        <taxon>Hexamitinae</taxon>
        <taxon>Spironucleus</taxon>
    </lineage>
</organism>
<feature type="domain" description="Protein kinase" evidence="7">
    <location>
        <begin position="347"/>
        <end position="731"/>
    </location>
</feature>
<dbReference type="Gene3D" id="1.10.510.10">
    <property type="entry name" value="Transferase(Phosphotransferase) domain 1"/>
    <property type="match status" value="1"/>
</dbReference>
<keyword evidence="5" id="KW-0067">ATP-binding</keyword>
<name>V6LFR3_9EUKA</name>
<dbReference type="EMBL" id="KI546139">
    <property type="protein sequence ID" value="EST43385.1"/>
    <property type="molecule type" value="Genomic_DNA"/>
</dbReference>
<dbReference type="OrthoDB" id="9332038at2759"/>
<dbReference type="Gene3D" id="3.30.200.20">
    <property type="entry name" value="Phosphorylase Kinase, domain 1"/>
    <property type="match status" value="1"/>
</dbReference>
<dbReference type="InterPro" id="IPR000719">
    <property type="entry name" value="Prot_kinase_dom"/>
</dbReference>
<evidence type="ECO:0000256" key="2">
    <source>
        <dbReference type="ARBA" id="ARBA00022679"/>
    </source>
</evidence>
<proteinExistence type="predicted"/>
<protein>
    <submittedName>
        <fullName evidence="8">Kinase, CMGC CLK</fullName>
    </submittedName>
</protein>
<dbReference type="GO" id="GO:0005524">
    <property type="term" value="F:ATP binding"/>
    <property type="evidence" value="ECO:0007669"/>
    <property type="project" value="UniProtKB-KW"/>
</dbReference>
<dbReference type="SUPFAM" id="SSF56112">
    <property type="entry name" value="Protein kinase-like (PK-like)"/>
    <property type="match status" value="1"/>
</dbReference>
<dbReference type="PANTHER" id="PTHR24058">
    <property type="entry name" value="DUAL SPECIFICITY PROTEIN KINASE"/>
    <property type="match status" value="1"/>
</dbReference>
<evidence type="ECO:0000256" key="6">
    <source>
        <dbReference type="SAM" id="MobiDB-lite"/>
    </source>
</evidence>
<keyword evidence="2" id="KW-0808">Transferase</keyword>
<dbReference type="InterPro" id="IPR008271">
    <property type="entry name" value="Ser/Thr_kinase_AS"/>
</dbReference>
<keyword evidence="10" id="KW-1185">Reference proteome</keyword>
<gene>
    <name evidence="8" type="ORF">SS50377_17065</name>
    <name evidence="9" type="ORF">SS50377_27314</name>
</gene>
<dbReference type="EMBL" id="AUWU02000007">
    <property type="protein sequence ID" value="KAH0571020.1"/>
    <property type="molecule type" value="Genomic_DNA"/>
</dbReference>
<dbReference type="VEuPathDB" id="GiardiaDB:SS50377_27314"/>
<feature type="region of interest" description="Disordered" evidence="6">
    <location>
        <begin position="180"/>
        <end position="209"/>
    </location>
</feature>
<keyword evidence="1" id="KW-0723">Serine/threonine-protein kinase</keyword>
<evidence type="ECO:0000256" key="5">
    <source>
        <dbReference type="ARBA" id="ARBA00022840"/>
    </source>
</evidence>
<dbReference type="PROSITE" id="PS00108">
    <property type="entry name" value="PROTEIN_KINASE_ST"/>
    <property type="match status" value="1"/>
</dbReference>
<dbReference type="Pfam" id="PF00069">
    <property type="entry name" value="Pkinase"/>
    <property type="match status" value="1"/>
</dbReference>
<dbReference type="InterPro" id="IPR011009">
    <property type="entry name" value="Kinase-like_dom_sf"/>
</dbReference>